<proteinExistence type="predicted"/>
<dbReference type="InterPro" id="IPR044730">
    <property type="entry name" value="RNase_H-like_dom_plant"/>
</dbReference>
<organism evidence="2 3">
    <name type="scientific">Gossypium gossypioides</name>
    <name type="common">Mexican cotton</name>
    <name type="synonym">Selera gossypioides</name>
    <dbReference type="NCBI Taxonomy" id="34282"/>
    <lineage>
        <taxon>Eukaryota</taxon>
        <taxon>Viridiplantae</taxon>
        <taxon>Streptophyta</taxon>
        <taxon>Embryophyta</taxon>
        <taxon>Tracheophyta</taxon>
        <taxon>Spermatophyta</taxon>
        <taxon>Magnoliopsida</taxon>
        <taxon>eudicotyledons</taxon>
        <taxon>Gunneridae</taxon>
        <taxon>Pentapetalae</taxon>
        <taxon>rosids</taxon>
        <taxon>malvids</taxon>
        <taxon>Malvales</taxon>
        <taxon>Malvaceae</taxon>
        <taxon>Malvoideae</taxon>
        <taxon>Gossypium</taxon>
    </lineage>
</organism>
<reference evidence="2 3" key="1">
    <citation type="journal article" date="2019" name="Genome Biol. Evol.">
        <title>Insights into the evolution of the New World diploid cottons (Gossypium, subgenus Houzingenia) based on genome sequencing.</title>
        <authorList>
            <person name="Grover C.E."/>
            <person name="Arick M.A. 2nd"/>
            <person name="Thrash A."/>
            <person name="Conover J.L."/>
            <person name="Sanders W.S."/>
            <person name="Peterson D.G."/>
            <person name="Frelichowski J.E."/>
            <person name="Scheffler J.A."/>
            <person name="Scheffler B.E."/>
            <person name="Wendel J.F."/>
        </authorList>
    </citation>
    <scope>NUCLEOTIDE SEQUENCE [LARGE SCALE GENOMIC DNA]</scope>
    <source>
        <strain evidence="2">5</strain>
        <tissue evidence="2">Leaf</tissue>
    </source>
</reference>
<feature type="domain" description="RNase H type-1" evidence="1">
    <location>
        <begin position="237"/>
        <end position="338"/>
    </location>
</feature>
<gene>
    <name evidence="2" type="ORF">Gogos_011845</name>
</gene>
<evidence type="ECO:0000259" key="1">
    <source>
        <dbReference type="Pfam" id="PF13456"/>
    </source>
</evidence>
<dbReference type="OrthoDB" id="972196at2759"/>
<sequence>MERIISRFWWQKHKGKRGIHWCEWRKLCDTKEDDGLRFKSLSKFNLALLAKHGWRLFSSLDSLLVRVKLWPALQQKTNSKFSSTPAATLKVSRRCWLICIDVMAIMSAYLCEQAKYYSDSPFLRSSLGNYPSYTSKSIWAAKGLLQTDMSWRVGSSTNISIWKNAWVPGSVDYKIYSYVRNQIIDKVSELTEPRLRQWREDYITNIFSIEDSTRLSIKRVESKRWKPPKPPSLKISFDAALQSYTKKSCLGIVGRNSERTVLGLRMIINNHVPTPLATEALACLQVIQIGLDLGFRDVVIERDSLTIVKKLHAQNEDGSVISAYITNANSLSEIYYRCIFSC</sequence>
<dbReference type="PANTHER" id="PTHR47074:SF61">
    <property type="entry name" value="RNASE H TYPE-1 DOMAIN-CONTAINING PROTEIN"/>
    <property type="match status" value="1"/>
</dbReference>
<dbReference type="CDD" id="cd06222">
    <property type="entry name" value="RNase_H_like"/>
    <property type="match status" value="1"/>
</dbReference>
<dbReference type="Pfam" id="PF13456">
    <property type="entry name" value="RVT_3"/>
    <property type="match status" value="1"/>
</dbReference>
<comment type="caution">
    <text evidence="2">The sequence shown here is derived from an EMBL/GenBank/DDBJ whole genome shotgun (WGS) entry which is preliminary data.</text>
</comment>
<dbReference type="InterPro" id="IPR052929">
    <property type="entry name" value="RNase_H-like_EbsB-rel"/>
</dbReference>
<protein>
    <recommendedName>
        <fullName evidence="1">RNase H type-1 domain-containing protein</fullName>
    </recommendedName>
</protein>
<dbReference type="InterPro" id="IPR002156">
    <property type="entry name" value="RNaseH_domain"/>
</dbReference>
<evidence type="ECO:0000313" key="3">
    <source>
        <dbReference type="Proteomes" id="UP000593579"/>
    </source>
</evidence>
<keyword evidence="3" id="KW-1185">Reference proteome</keyword>
<dbReference type="AlphaFoldDB" id="A0A7J9BQN7"/>
<evidence type="ECO:0000313" key="2">
    <source>
        <dbReference type="EMBL" id="MBA0738506.1"/>
    </source>
</evidence>
<accession>A0A7J9BQN7</accession>
<name>A0A7J9BQN7_GOSGO</name>
<dbReference type="GO" id="GO:0003676">
    <property type="term" value="F:nucleic acid binding"/>
    <property type="evidence" value="ECO:0007669"/>
    <property type="project" value="InterPro"/>
</dbReference>
<dbReference type="PANTHER" id="PTHR47074">
    <property type="entry name" value="BNAC02G40300D PROTEIN"/>
    <property type="match status" value="1"/>
</dbReference>
<dbReference type="EMBL" id="JABEZY010000005">
    <property type="protein sequence ID" value="MBA0738506.1"/>
    <property type="molecule type" value="Genomic_DNA"/>
</dbReference>
<dbReference type="GO" id="GO:0004523">
    <property type="term" value="F:RNA-DNA hybrid ribonuclease activity"/>
    <property type="evidence" value="ECO:0007669"/>
    <property type="project" value="InterPro"/>
</dbReference>
<dbReference type="Proteomes" id="UP000593579">
    <property type="component" value="Unassembled WGS sequence"/>
</dbReference>